<protein>
    <submittedName>
        <fullName evidence="9">Decaprenyl-diphosphate synthase subunit 1</fullName>
    </submittedName>
</protein>
<dbReference type="PROSITE" id="PS00723">
    <property type="entry name" value="POLYPRENYL_SYNTHASE_1"/>
    <property type="match status" value="1"/>
</dbReference>
<keyword evidence="5" id="KW-0460">Magnesium</keyword>
<keyword evidence="4" id="KW-0479">Metal-binding</keyword>
<evidence type="ECO:0000256" key="5">
    <source>
        <dbReference type="ARBA" id="ARBA00022842"/>
    </source>
</evidence>
<dbReference type="Gene3D" id="1.10.600.10">
    <property type="entry name" value="Farnesyl Diphosphate Synthase"/>
    <property type="match status" value="1"/>
</dbReference>
<dbReference type="InterPro" id="IPR033749">
    <property type="entry name" value="Polyprenyl_synt_CS"/>
</dbReference>
<keyword evidence="3 7" id="KW-0808">Transferase</keyword>
<dbReference type="GO" id="GO:1990234">
    <property type="term" value="C:transferase complex"/>
    <property type="evidence" value="ECO:0007669"/>
    <property type="project" value="TreeGrafter"/>
</dbReference>
<dbReference type="PANTHER" id="PTHR12001:SF69">
    <property type="entry name" value="ALL TRANS-POLYPRENYL-DIPHOSPHATE SYNTHASE PDSS1"/>
    <property type="match status" value="1"/>
</dbReference>
<comment type="cofactor">
    <cofactor evidence="1">
        <name>Mg(2+)</name>
        <dbReference type="ChEBI" id="CHEBI:18420"/>
    </cofactor>
</comment>
<dbReference type="Proteomes" id="UP000036681">
    <property type="component" value="Unplaced"/>
</dbReference>
<dbReference type="InterPro" id="IPR008949">
    <property type="entry name" value="Isoprenoid_synthase_dom_sf"/>
</dbReference>
<comment type="similarity">
    <text evidence="2 7">Belongs to the FPP/GGPP synthase family.</text>
</comment>
<evidence type="ECO:0000313" key="8">
    <source>
        <dbReference type="Proteomes" id="UP000036681"/>
    </source>
</evidence>
<dbReference type="GO" id="GO:0046872">
    <property type="term" value="F:metal ion binding"/>
    <property type="evidence" value="ECO:0007669"/>
    <property type="project" value="UniProtKB-KW"/>
</dbReference>
<keyword evidence="8" id="KW-1185">Reference proteome</keyword>
<evidence type="ECO:0000313" key="9">
    <source>
        <dbReference type="WBParaSite" id="ALUE_0000571801-mRNA-1"/>
    </source>
</evidence>
<accession>A0A0M3HT15</accession>
<evidence type="ECO:0000256" key="1">
    <source>
        <dbReference type="ARBA" id="ARBA00001946"/>
    </source>
</evidence>
<evidence type="ECO:0000256" key="3">
    <source>
        <dbReference type="ARBA" id="ARBA00022679"/>
    </source>
</evidence>
<dbReference type="GO" id="GO:0006744">
    <property type="term" value="P:ubiquinone biosynthetic process"/>
    <property type="evidence" value="ECO:0007669"/>
    <property type="project" value="TreeGrafter"/>
</dbReference>
<dbReference type="AlphaFoldDB" id="A0A0M3HT15"/>
<evidence type="ECO:0000256" key="6">
    <source>
        <dbReference type="ARBA" id="ARBA00023229"/>
    </source>
</evidence>
<dbReference type="GO" id="GO:0008299">
    <property type="term" value="P:isoprenoid biosynthetic process"/>
    <property type="evidence" value="ECO:0007669"/>
    <property type="project" value="UniProtKB-KW"/>
</dbReference>
<name>A0A0M3HT15_ASCLU</name>
<dbReference type="Pfam" id="PF00348">
    <property type="entry name" value="polyprenyl_synt"/>
    <property type="match status" value="1"/>
</dbReference>
<dbReference type="GO" id="GO:0004659">
    <property type="term" value="F:prenyltransferase activity"/>
    <property type="evidence" value="ECO:0007669"/>
    <property type="project" value="InterPro"/>
</dbReference>
<evidence type="ECO:0000256" key="7">
    <source>
        <dbReference type="RuleBase" id="RU004466"/>
    </source>
</evidence>
<dbReference type="GO" id="GO:0005739">
    <property type="term" value="C:mitochondrion"/>
    <property type="evidence" value="ECO:0007669"/>
    <property type="project" value="TreeGrafter"/>
</dbReference>
<dbReference type="WBParaSite" id="ALUE_0000571801-mRNA-1">
    <property type="protein sequence ID" value="ALUE_0000571801-mRNA-1"/>
    <property type="gene ID" value="ALUE_0000571801"/>
</dbReference>
<evidence type="ECO:0000256" key="4">
    <source>
        <dbReference type="ARBA" id="ARBA00022723"/>
    </source>
</evidence>
<evidence type="ECO:0000256" key="2">
    <source>
        <dbReference type="ARBA" id="ARBA00006706"/>
    </source>
</evidence>
<dbReference type="PROSITE" id="PS00444">
    <property type="entry name" value="POLYPRENYL_SYNTHASE_2"/>
    <property type="match status" value="1"/>
</dbReference>
<reference evidence="9" key="1">
    <citation type="submission" date="2017-02" db="UniProtKB">
        <authorList>
            <consortium name="WormBaseParasite"/>
        </authorList>
    </citation>
    <scope>IDENTIFICATION</scope>
</reference>
<dbReference type="InterPro" id="IPR000092">
    <property type="entry name" value="Polyprenyl_synt"/>
</dbReference>
<proteinExistence type="inferred from homology"/>
<sequence length="436" mass="48761">MDLMKQRCHCTYRAVFFSQHLRTAGPWIHRVRATFSHKGGVLIRPLSTYARLRVIRPCLFESTRYATFPALNPEETFKRRSLRLPEFISEKLRKLQYEVVQSLLDQSSLETTADSCDTPSSSKFTQNLQKMAKYYFDQGGKLFRPTVSLLMAHACNQIKPKTPVVESGRETVTANQYKIAVISEMIHTASLVHDDVIDESDVRRGSPTVNAIWGNKMVDIFAVLVGDFILARATQVLCSIARPNVISVMATIIEDLVRGEFMQMTTGSETDATLRFDKYMAKTYSKTASLFANSCKSAAMLADIPEANEEIAFEYGRSLGLAFQLVDDLLDFVSTSAAMGKPTANDLKLGLATAPVLFAAQEHPELNRLISRRFSKDGDVNVAWEMVANSSGVEMTRNMARGHAYRAAKMASKFPNGDSVRDHLVELALCQLDRDR</sequence>
<dbReference type="SUPFAM" id="SSF48576">
    <property type="entry name" value="Terpenoid synthases"/>
    <property type="match status" value="1"/>
</dbReference>
<organism evidence="8 9">
    <name type="scientific">Ascaris lumbricoides</name>
    <name type="common">Giant roundworm</name>
    <dbReference type="NCBI Taxonomy" id="6252"/>
    <lineage>
        <taxon>Eukaryota</taxon>
        <taxon>Metazoa</taxon>
        <taxon>Ecdysozoa</taxon>
        <taxon>Nematoda</taxon>
        <taxon>Chromadorea</taxon>
        <taxon>Rhabditida</taxon>
        <taxon>Spirurina</taxon>
        <taxon>Ascaridomorpha</taxon>
        <taxon>Ascaridoidea</taxon>
        <taxon>Ascarididae</taxon>
        <taxon>Ascaris</taxon>
    </lineage>
</organism>
<dbReference type="SFLD" id="SFLDS00005">
    <property type="entry name" value="Isoprenoid_Synthase_Type_I"/>
    <property type="match status" value="1"/>
</dbReference>
<dbReference type="CDD" id="cd00685">
    <property type="entry name" value="Trans_IPPS_HT"/>
    <property type="match status" value="1"/>
</dbReference>
<dbReference type="PANTHER" id="PTHR12001">
    <property type="entry name" value="GERANYLGERANYL PYROPHOSPHATE SYNTHASE"/>
    <property type="match status" value="1"/>
</dbReference>
<keyword evidence="6" id="KW-0414">Isoprene biosynthesis</keyword>
<dbReference type="GO" id="GO:0042811">
    <property type="term" value="P:pheromone biosynthetic process"/>
    <property type="evidence" value="ECO:0007669"/>
    <property type="project" value="UniProtKB-ARBA"/>
</dbReference>